<gene>
    <name evidence="2" type="ORF">F965_01267</name>
</gene>
<dbReference type="InterPro" id="IPR055245">
    <property type="entry name" value="HTH_proteobacteria"/>
</dbReference>
<proteinExistence type="predicted"/>
<protein>
    <recommendedName>
        <fullName evidence="1">Winged helix-turn-helix domain-containing protein</fullName>
    </recommendedName>
</protein>
<feature type="domain" description="Winged helix-turn-helix" evidence="1">
    <location>
        <begin position="4"/>
        <end position="64"/>
    </location>
</feature>
<dbReference type="PATRIC" id="fig|1217675.3.peg.1229"/>
<dbReference type="EMBL" id="APPI01000013">
    <property type="protein sequence ID" value="ENV13561.1"/>
    <property type="molecule type" value="Genomic_DNA"/>
</dbReference>
<evidence type="ECO:0000313" key="2">
    <source>
        <dbReference type="EMBL" id="ENV13561.1"/>
    </source>
</evidence>
<organism evidence="2 3">
    <name type="scientific">Acinetobacter schindleri NIPH 900</name>
    <dbReference type="NCBI Taxonomy" id="1217675"/>
    <lineage>
        <taxon>Bacteria</taxon>
        <taxon>Pseudomonadati</taxon>
        <taxon>Pseudomonadota</taxon>
        <taxon>Gammaproteobacteria</taxon>
        <taxon>Moraxellales</taxon>
        <taxon>Moraxellaceae</taxon>
        <taxon>Acinetobacter</taxon>
    </lineage>
</organism>
<dbReference type="Proteomes" id="UP000018438">
    <property type="component" value="Unassembled WGS sequence"/>
</dbReference>
<dbReference type="RefSeq" id="WP_004814004.1">
    <property type="nucleotide sequence ID" value="NZ_KB849451.1"/>
</dbReference>
<evidence type="ECO:0000313" key="3">
    <source>
        <dbReference type="Proteomes" id="UP000018438"/>
    </source>
</evidence>
<dbReference type="AlphaFoldDB" id="N8WNP4"/>
<comment type="caution">
    <text evidence="2">The sequence shown here is derived from an EMBL/GenBank/DDBJ whole genome shotgun (WGS) entry which is preliminary data.</text>
</comment>
<name>N8WNP4_9GAMM</name>
<accession>N8WNP4</accession>
<dbReference type="HOGENOM" id="CLU_178240_0_0_6"/>
<evidence type="ECO:0000259" key="1">
    <source>
        <dbReference type="Pfam" id="PF14090"/>
    </source>
</evidence>
<reference evidence="2 3" key="1">
    <citation type="submission" date="2013-02" db="EMBL/GenBank/DDBJ databases">
        <title>The Genome Sequence of Acinetobacter schindleri NIPH 900.</title>
        <authorList>
            <consortium name="The Broad Institute Genome Sequencing Platform"/>
            <consortium name="The Broad Institute Genome Sequencing Center for Infectious Disease"/>
            <person name="Cerqueira G."/>
            <person name="Feldgarden M."/>
            <person name="Courvalin P."/>
            <person name="Perichon B."/>
            <person name="Grillot-Courvalin C."/>
            <person name="Clermont D."/>
            <person name="Rocha E."/>
            <person name="Yoon E.-J."/>
            <person name="Nemec A."/>
            <person name="Walker B."/>
            <person name="Young S.K."/>
            <person name="Zeng Q."/>
            <person name="Gargeya S."/>
            <person name="Fitzgerald M."/>
            <person name="Haas B."/>
            <person name="Abouelleil A."/>
            <person name="Alvarado L."/>
            <person name="Arachchi H.M."/>
            <person name="Berlin A.M."/>
            <person name="Chapman S.B."/>
            <person name="Dewar J."/>
            <person name="Goldberg J."/>
            <person name="Griggs A."/>
            <person name="Gujja S."/>
            <person name="Hansen M."/>
            <person name="Howarth C."/>
            <person name="Imamovic A."/>
            <person name="Larimer J."/>
            <person name="McCowan C."/>
            <person name="Murphy C."/>
            <person name="Neiman D."/>
            <person name="Pearson M."/>
            <person name="Priest M."/>
            <person name="Roberts A."/>
            <person name="Saif S."/>
            <person name="Shea T."/>
            <person name="Sisk P."/>
            <person name="Sykes S."/>
            <person name="Wortman J."/>
            <person name="Nusbaum C."/>
            <person name="Birren B."/>
        </authorList>
    </citation>
    <scope>NUCLEOTIDE SEQUENCE [LARGE SCALE GENOMIC DNA]</scope>
    <source>
        <strain evidence="2 3">NIPH 900</strain>
    </source>
</reference>
<sequence length="72" mass="8173">MNSTQLKQVLAYLKQGKTISQAEAIDLFNCYRLSAIIQRLRNAGYDIVTHRERNHSGIGSHARYELIKQVAA</sequence>
<keyword evidence="3" id="KW-1185">Reference proteome</keyword>
<dbReference type="Pfam" id="PF14090">
    <property type="entry name" value="HTH_39"/>
    <property type="match status" value="1"/>
</dbReference>